<dbReference type="InterPro" id="IPR042474">
    <property type="entry name" value="A33"/>
</dbReference>
<dbReference type="InterPro" id="IPR013783">
    <property type="entry name" value="Ig-like_fold"/>
</dbReference>
<dbReference type="InterPro" id="IPR003598">
    <property type="entry name" value="Ig_sub2"/>
</dbReference>
<dbReference type="AlphaFoldDB" id="A0A6A4T5X0"/>
<dbReference type="GO" id="GO:0005886">
    <property type="term" value="C:plasma membrane"/>
    <property type="evidence" value="ECO:0007669"/>
    <property type="project" value="InterPro"/>
</dbReference>
<dbReference type="Proteomes" id="UP000438429">
    <property type="component" value="Unassembled WGS sequence"/>
</dbReference>
<keyword evidence="5 9" id="KW-0472">Membrane</keyword>
<dbReference type="Gene3D" id="1.20.5.900">
    <property type="entry name" value="transmembrane domain of human cd4"/>
    <property type="match status" value="1"/>
</dbReference>
<evidence type="ECO:0000259" key="10">
    <source>
        <dbReference type="PROSITE" id="PS50835"/>
    </source>
</evidence>
<evidence type="ECO:0000256" key="8">
    <source>
        <dbReference type="SAM" id="MobiDB-lite"/>
    </source>
</evidence>
<dbReference type="PANTHER" id="PTHR44969:SF1">
    <property type="entry name" value="CELL SURFACE A33 ANTIGEN"/>
    <property type="match status" value="1"/>
</dbReference>
<gene>
    <name evidence="11" type="ORF">F2P81_004323</name>
</gene>
<feature type="compositionally biased region" description="Basic and acidic residues" evidence="8">
    <location>
        <begin position="283"/>
        <end position="369"/>
    </location>
</feature>
<keyword evidence="3" id="KW-0732">Signal</keyword>
<keyword evidence="7" id="KW-0393">Immunoglobulin domain</keyword>
<reference evidence="11 12" key="1">
    <citation type="submission" date="2019-06" db="EMBL/GenBank/DDBJ databases">
        <title>Draft genomes of female and male turbot (Scophthalmus maximus).</title>
        <authorList>
            <person name="Xu H."/>
            <person name="Xu X.-W."/>
            <person name="Shao C."/>
            <person name="Chen S."/>
        </authorList>
    </citation>
    <scope>NUCLEOTIDE SEQUENCE [LARGE SCALE GENOMIC DNA]</scope>
    <source>
        <strain evidence="11">Ysfricsl-2016a</strain>
        <tissue evidence="11">Blood</tissue>
    </source>
</reference>
<keyword evidence="4 9" id="KW-1133">Transmembrane helix</keyword>
<evidence type="ECO:0000256" key="7">
    <source>
        <dbReference type="ARBA" id="ARBA00023319"/>
    </source>
</evidence>
<dbReference type="InterPro" id="IPR036179">
    <property type="entry name" value="Ig-like_dom_sf"/>
</dbReference>
<dbReference type="InterPro" id="IPR007110">
    <property type="entry name" value="Ig-like_dom"/>
</dbReference>
<evidence type="ECO:0000313" key="12">
    <source>
        <dbReference type="Proteomes" id="UP000438429"/>
    </source>
</evidence>
<dbReference type="SMART" id="SM00408">
    <property type="entry name" value="IGc2"/>
    <property type="match status" value="1"/>
</dbReference>
<evidence type="ECO:0000256" key="4">
    <source>
        <dbReference type="ARBA" id="ARBA00022989"/>
    </source>
</evidence>
<dbReference type="Gene3D" id="2.60.40.10">
    <property type="entry name" value="Immunoglobulins"/>
    <property type="match status" value="2"/>
</dbReference>
<evidence type="ECO:0000256" key="2">
    <source>
        <dbReference type="ARBA" id="ARBA00022692"/>
    </source>
</evidence>
<dbReference type="SUPFAM" id="SSF48726">
    <property type="entry name" value="Immunoglobulin"/>
    <property type="match status" value="1"/>
</dbReference>
<evidence type="ECO:0000313" key="11">
    <source>
        <dbReference type="EMBL" id="KAF0042986.1"/>
    </source>
</evidence>
<dbReference type="InterPro" id="IPR003599">
    <property type="entry name" value="Ig_sub"/>
</dbReference>
<accession>A0A6A4T5X0</accession>
<comment type="subcellular location">
    <subcellularLocation>
        <location evidence="1">Membrane</location>
        <topology evidence="1">Single-pass type I membrane protein</topology>
    </subcellularLocation>
</comment>
<proteinExistence type="predicted"/>
<dbReference type="Pfam" id="PF13927">
    <property type="entry name" value="Ig_3"/>
    <property type="match status" value="1"/>
</dbReference>
<sequence>MRTLSDRLVCRYRLTPESSKTRAVILTYYTAIGVDIKAMYEGRLSVDIDVPAGKAHLKLSSVTLADNKVFECRVQIPGDDEGKPADTARLVVLGNVAFVFALHGFQLVFLFSSYQIFHLAPSKPVCSIQGKAEYGQNVNLTCLSAEGSPPPTYKWDSRDVRNMPRVAAPRTTDKGGVLSLYNISKDSSGFYTCTSSNKIRSAACNITLKVMPPSMNFGSTAGIIGGVVLLLIILIIVIFCCCRHRKKKKEEEYAMGVRGEEFHDKEPSQNGESRQADGQEDPPGDRSDRHEERSERGYDDRRSDYGDRRSDYDDRRSDYHDRRSNYDDRRSDVDVTAAVDDRRDRYSDRNERYDDERRYNDRRDRRNDDDDRYDEPYDDRDRDRPPVPSNKPPRRDYDE</sequence>
<dbReference type="FunFam" id="2.60.40.10:FF:000095">
    <property type="entry name" value="immunoglobulin superfamily member 11 isoform X1"/>
    <property type="match status" value="1"/>
</dbReference>
<feature type="transmembrane region" description="Helical" evidence="9">
    <location>
        <begin position="90"/>
        <end position="114"/>
    </location>
</feature>
<comment type="caution">
    <text evidence="11">The sequence shown here is derived from an EMBL/GenBank/DDBJ whole genome shotgun (WGS) entry which is preliminary data.</text>
</comment>
<organism evidence="11 12">
    <name type="scientific">Scophthalmus maximus</name>
    <name type="common">Turbot</name>
    <name type="synonym">Psetta maxima</name>
    <dbReference type="NCBI Taxonomy" id="52904"/>
    <lineage>
        <taxon>Eukaryota</taxon>
        <taxon>Metazoa</taxon>
        <taxon>Chordata</taxon>
        <taxon>Craniata</taxon>
        <taxon>Vertebrata</taxon>
        <taxon>Euteleostomi</taxon>
        <taxon>Actinopterygii</taxon>
        <taxon>Neopterygii</taxon>
        <taxon>Teleostei</taxon>
        <taxon>Neoteleostei</taxon>
        <taxon>Acanthomorphata</taxon>
        <taxon>Carangaria</taxon>
        <taxon>Pleuronectiformes</taxon>
        <taxon>Pleuronectoidei</taxon>
        <taxon>Scophthalmidae</taxon>
        <taxon>Scophthalmus</taxon>
    </lineage>
</organism>
<dbReference type="EMBL" id="VEVO01000004">
    <property type="protein sequence ID" value="KAF0042986.1"/>
    <property type="molecule type" value="Genomic_DNA"/>
</dbReference>
<keyword evidence="2 9" id="KW-0812">Transmembrane</keyword>
<evidence type="ECO:0000256" key="1">
    <source>
        <dbReference type="ARBA" id="ARBA00004479"/>
    </source>
</evidence>
<protein>
    <recommendedName>
        <fullName evidence="10">Ig-like domain-containing protein</fullName>
    </recommendedName>
</protein>
<evidence type="ECO:0000256" key="5">
    <source>
        <dbReference type="ARBA" id="ARBA00023136"/>
    </source>
</evidence>
<name>A0A6A4T5X0_SCOMX</name>
<evidence type="ECO:0000256" key="3">
    <source>
        <dbReference type="ARBA" id="ARBA00022729"/>
    </source>
</evidence>
<dbReference type="PANTHER" id="PTHR44969">
    <property type="entry name" value="CELL SURFACE A33 ANTIGEN"/>
    <property type="match status" value="1"/>
</dbReference>
<feature type="domain" description="Ig-like" evidence="10">
    <location>
        <begin position="121"/>
        <end position="207"/>
    </location>
</feature>
<feature type="transmembrane region" description="Helical" evidence="9">
    <location>
        <begin position="221"/>
        <end position="242"/>
    </location>
</feature>
<feature type="compositionally biased region" description="Basic and acidic residues" evidence="8">
    <location>
        <begin position="258"/>
        <end position="267"/>
    </location>
</feature>
<evidence type="ECO:0000256" key="9">
    <source>
        <dbReference type="SAM" id="Phobius"/>
    </source>
</evidence>
<keyword evidence="6" id="KW-1015">Disulfide bond</keyword>
<dbReference type="SMART" id="SM00409">
    <property type="entry name" value="IG"/>
    <property type="match status" value="1"/>
</dbReference>
<evidence type="ECO:0000256" key="6">
    <source>
        <dbReference type="ARBA" id="ARBA00023157"/>
    </source>
</evidence>
<feature type="region of interest" description="Disordered" evidence="8">
    <location>
        <begin position="258"/>
        <end position="399"/>
    </location>
</feature>
<dbReference type="PROSITE" id="PS50835">
    <property type="entry name" value="IG_LIKE"/>
    <property type="match status" value="1"/>
</dbReference>